<keyword evidence="5 6" id="KW-0472">Membrane</keyword>
<evidence type="ECO:0000256" key="3">
    <source>
        <dbReference type="ARBA" id="ARBA00022692"/>
    </source>
</evidence>
<evidence type="ECO:0000256" key="4">
    <source>
        <dbReference type="ARBA" id="ARBA00022989"/>
    </source>
</evidence>
<dbReference type="Gene3D" id="1.20.1440.20">
    <property type="entry name" value="LemA-like domain"/>
    <property type="match status" value="1"/>
</dbReference>
<dbReference type="InterPro" id="IPR007156">
    <property type="entry name" value="MamQ_LemA"/>
</dbReference>
<evidence type="ECO:0000256" key="2">
    <source>
        <dbReference type="ARBA" id="ARBA00008854"/>
    </source>
</evidence>
<dbReference type="EMBL" id="FOIA01000015">
    <property type="protein sequence ID" value="SET19815.1"/>
    <property type="molecule type" value="Genomic_DNA"/>
</dbReference>
<evidence type="ECO:0000256" key="1">
    <source>
        <dbReference type="ARBA" id="ARBA00004167"/>
    </source>
</evidence>
<proteinExistence type="inferred from homology"/>
<dbReference type="InterPro" id="IPR023353">
    <property type="entry name" value="LemA-like_dom_sf"/>
</dbReference>
<dbReference type="RefSeq" id="WP_090658524.1">
    <property type="nucleotide sequence ID" value="NZ_FOIA01000015.1"/>
</dbReference>
<feature type="transmembrane region" description="Helical" evidence="6">
    <location>
        <begin position="6"/>
        <end position="26"/>
    </location>
</feature>
<gene>
    <name evidence="7" type="ORF">SAMN05216326_11519</name>
</gene>
<sequence length="190" mass="21703">MDYSTITILIVLSLLLVYMILIYNSLVQLKHNVSKAWSNIDVLLKQRHDELPKLVETCKQYMGYEKNALEAIIKARSAVSHAQQDSDIKALGVAETQLRLGLGNLFALAESYPELKANQSFQHLQTRITGLEHDIADRREFYNESTNINNIRIEQFPDVLIAKIFGFKPFDLLEFSESDKADVNVSLLFQ</sequence>
<dbReference type="SUPFAM" id="SSF140478">
    <property type="entry name" value="LemA-like"/>
    <property type="match status" value="1"/>
</dbReference>
<evidence type="ECO:0000313" key="8">
    <source>
        <dbReference type="Proteomes" id="UP000199345"/>
    </source>
</evidence>
<dbReference type="OrthoDB" id="9804152at2"/>
<comment type="similarity">
    <text evidence="2">Belongs to the LemA family.</text>
</comment>
<dbReference type="PANTHER" id="PTHR34478:SF1">
    <property type="entry name" value="PROTEIN LEMA"/>
    <property type="match status" value="1"/>
</dbReference>
<keyword evidence="8" id="KW-1185">Reference proteome</keyword>
<evidence type="ECO:0000256" key="5">
    <source>
        <dbReference type="ARBA" id="ARBA00023136"/>
    </source>
</evidence>
<accession>A0A1I0CK32</accession>
<keyword evidence="4 6" id="KW-1133">Transmembrane helix</keyword>
<dbReference type="GO" id="GO:0016020">
    <property type="term" value="C:membrane"/>
    <property type="evidence" value="ECO:0007669"/>
    <property type="project" value="UniProtKB-SubCell"/>
</dbReference>
<comment type="subcellular location">
    <subcellularLocation>
        <location evidence="1">Membrane</location>
        <topology evidence="1">Single-pass membrane protein</topology>
    </subcellularLocation>
</comment>
<name>A0A1I0CK32_9PROT</name>
<dbReference type="PANTHER" id="PTHR34478">
    <property type="entry name" value="PROTEIN LEMA"/>
    <property type="match status" value="1"/>
</dbReference>
<protein>
    <submittedName>
        <fullName evidence="7">LemA protein</fullName>
    </submittedName>
</protein>
<dbReference type="AlphaFoldDB" id="A0A1I0CK32"/>
<evidence type="ECO:0000313" key="7">
    <source>
        <dbReference type="EMBL" id="SET19815.1"/>
    </source>
</evidence>
<dbReference type="Pfam" id="PF04011">
    <property type="entry name" value="LemA"/>
    <property type="match status" value="1"/>
</dbReference>
<reference evidence="8" key="1">
    <citation type="submission" date="2016-10" db="EMBL/GenBank/DDBJ databases">
        <authorList>
            <person name="Varghese N."/>
            <person name="Submissions S."/>
        </authorList>
    </citation>
    <scope>NUCLEOTIDE SEQUENCE [LARGE SCALE GENOMIC DNA]</scope>
    <source>
        <strain evidence="8">Nm71</strain>
    </source>
</reference>
<keyword evidence="3 6" id="KW-0812">Transmembrane</keyword>
<dbReference type="Proteomes" id="UP000199345">
    <property type="component" value="Unassembled WGS sequence"/>
</dbReference>
<organism evidence="7 8">
    <name type="scientific">Nitrosomonas marina</name>
    <dbReference type="NCBI Taxonomy" id="917"/>
    <lineage>
        <taxon>Bacteria</taxon>
        <taxon>Pseudomonadati</taxon>
        <taxon>Pseudomonadota</taxon>
        <taxon>Betaproteobacteria</taxon>
        <taxon>Nitrosomonadales</taxon>
        <taxon>Nitrosomonadaceae</taxon>
        <taxon>Nitrosomonas</taxon>
    </lineage>
</organism>
<evidence type="ECO:0000256" key="6">
    <source>
        <dbReference type="SAM" id="Phobius"/>
    </source>
</evidence>